<dbReference type="Proteomes" id="UP000461880">
    <property type="component" value="Unassembled WGS sequence"/>
</dbReference>
<accession>A0A7X2NSV2</accession>
<protein>
    <submittedName>
        <fullName evidence="1">Uncharacterized protein</fullName>
    </submittedName>
</protein>
<reference evidence="1 2" key="1">
    <citation type="submission" date="2019-08" db="EMBL/GenBank/DDBJ databases">
        <title>In-depth cultivation of the pig gut microbiome towards novel bacterial diversity and tailored functional studies.</title>
        <authorList>
            <person name="Wylensek D."/>
            <person name="Hitch T.C.A."/>
            <person name="Clavel T."/>
        </authorList>
    </citation>
    <scope>NUCLEOTIDE SEQUENCE [LARGE SCALE GENOMIC DNA]</scope>
    <source>
        <strain evidence="1 2">Oil+RF-744-GAM-WT-6</strain>
    </source>
</reference>
<organism evidence="1 2">
    <name type="scientific">Stecheria intestinalis</name>
    <dbReference type="NCBI Taxonomy" id="2606630"/>
    <lineage>
        <taxon>Bacteria</taxon>
        <taxon>Bacillati</taxon>
        <taxon>Bacillota</taxon>
        <taxon>Erysipelotrichia</taxon>
        <taxon>Erysipelotrichales</taxon>
        <taxon>Erysipelotrichaceae</taxon>
        <taxon>Stecheria</taxon>
    </lineage>
</organism>
<evidence type="ECO:0000313" key="2">
    <source>
        <dbReference type="Proteomes" id="UP000461880"/>
    </source>
</evidence>
<sequence length="74" mass="8719">MKNRTAYVIRVNPQGRAVFFSWRDAEGTVKDGAFYRHSDGVWGASPEFLEESAAARRHIYAYVQRWQRRKRQAD</sequence>
<evidence type="ECO:0000313" key="1">
    <source>
        <dbReference type="EMBL" id="MSS58961.1"/>
    </source>
</evidence>
<name>A0A7X2NSV2_9FIRM</name>
<dbReference type="EMBL" id="VUMN01000020">
    <property type="protein sequence ID" value="MSS58961.1"/>
    <property type="molecule type" value="Genomic_DNA"/>
</dbReference>
<gene>
    <name evidence="1" type="ORF">FYJ51_08580</name>
</gene>
<dbReference type="AlphaFoldDB" id="A0A7X2NSV2"/>
<comment type="caution">
    <text evidence="1">The sequence shown here is derived from an EMBL/GenBank/DDBJ whole genome shotgun (WGS) entry which is preliminary data.</text>
</comment>
<dbReference type="RefSeq" id="WP_154505003.1">
    <property type="nucleotide sequence ID" value="NZ_VUMN01000020.1"/>
</dbReference>
<keyword evidence="2" id="KW-1185">Reference proteome</keyword>
<proteinExistence type="predicted"/>